<evidence type="ECO:0000313" key="2">
    <source>
        <dbReference type="EMBL" id="MEX0468274.1"/>
    </source>
</evidence>
<protein>
    <submittedName>
        <fullName evidence="2">Protein YgfX</fullName>
    </submittedName>
</protein>
<proteinExistence type="predicted"/>
<dbReference type="RefSeq" id="WP_367958224.1">
    <property type="nucleotide sequence ID" value="NZ_JBAKFH010000007.1"/>
</dbReference>
<dbReference type="Pfam" id="PF07254">
    <property type="entry name" value="Cpta_toxin"/>
    <property type="match status" value="1"/>
</dbReference>
<feature type="transmembrane region" description="Helical" evidence="1">
    <location>
        <begin position="46"/>
        <end position="67"/>
    </location>
</feature>
<gene>
    <name evidence="2" type="ORF">V6X73_00790</name>
</gene>
<evidence type="ECO:0000256" key="1">
    <source>
        <dbReference type="SAM" id="Phobius"/>
    </source>
</evidence>
<dbReference type="InterPro" id="IPR009883">
    <property type="entry name" value="YgfX"/>
</dbReference>
<evidence type="ECO:0000313" key="3">
    <source>
        <dbReference type="Proteomes" id="UP001556709"/>
    </source>
</evidence>
<accession>A0ABV3T9J2</accession>
<dbReference type="Proteomes" id="UP001556709">
    <property type="component" value="Unassembled WGS sequence"/>
</dbReference>
<feature type="transmembrane region" description="Helical" evidence="1">
    <location>
        <begin position="21"/>
        <end position="40"/>
    </location>
</feature>
<comment type="caution">
    <text evidence="2">The sequence shown here is derived from an EMBL/GenBank/DDBJ whole genome shotgun (WGS) entry which is preliminary data.</text>
</comment>
<sequence length="159" mass="17559">MRRSADASAPRLVFELASSRFLCLYLIALPSLTLLYGLAVEGITPLWRSVVVAGVLLATLVTGYRHWPGTPRAPRSLVLDGDGQCLVIDGAGRRYHGAIADALVSPVVVVISLRTHRRRRAVVVPMDAMDRESHRQLRRRVRWLCRVGRGPSNGLASRQ</sequence>
<reference evidence="2 3" key="1">
    <citation type="submission" date="2024-02" db="EMBL/GenBank/DDBJ databases">
        <title>New especies of Spiribacter isolated from saline water.</title>
        <authorList>
            <person name="Leon M.J."/>
            <person name="De La Haba R."/>
            <person name="Sanchez-Porro C."/>
            <person name="Ventosa A."/>
        </authorList>
    </citation>
    <scope>NUCLEOTIDE SEQUENCE [LARGE SCALE GENOMIC DNA]</scope>
    <source>
        <strain evidence="3">ag22IC6-390</strain>
    </source>
</reference>
<keyword evidence="3" id="KW-1185">Reference proteome</keyword>
<keyword evidence="1" id="KW-1133">Transmembrane helix</keyword>
<keyword evidence="1" id="KW-0812">Transmembrane</keyword>
<organism evidence="2 3">
    <name type="scientific">Spiribacter pallidus</name>
    <dbReference type="NCBI Taxonomy" id="1987936"/>
    <lineage>
        <taxon>Bacteria</taxon>
        <taxon>Pseudomonadati</taxon>
        <taxon>Pseudomonadota</taxon>
        <taxon>Gammaproteobacteria</taxon>
        <taxon>Chromatiales</taxon>
        <taxon>Ectothiorhodospiraceae</taxon>
        <taxon>Spiribacter</taxon>
    </lineage>
</organism>
<keyword evidence="1" id="KW-0472">Membrane</keyword>
<dbReference type="EMBL" id="JBAKFM010000001">
    <property type="protein sequence ID" value="MEX0468274.1"/>
    <property type="molecule type" value="Genomic_DNA"/>
</dbReference>
<name>A0ABV3T9J2_9GAMM</name>